<accession>A0A179FK79</accession>
<dbReference type="EMBL" id="LSBH01000014">
    <property type="protein sequence ID" value="OAQ65620.1"/>
    <property type="molecule type" value="Genomic_DNA"/>
</dbReference>
<evidence type="ECO:0000256" key="1">
    <source>
        <dbReference type="SAM" id="MobiDB-lite"/>
    </source>
</evidence>
<evidence type="ECO:0000313" key="3">
    <source>
        <dbReference type="Proteomes" id="UP000078240"/>
    </source>
</evidence>
<proteinExistence type="predicted"/>
<evidence type="ECO:0000313" key="2">
    <source>
        <dbReference type="EMBL" id="OAQ65620.1"/>
    </source>
</evidence>
<comment type="caution">
    <text evidence="2">The sequence shown here is derived from an EMBL/GenBank/DDBJ whole genome shotgun (WGS) entry which is preliminary data.</text>
</comment>
<feature type="region of interest" description="Disordered" evidence="1">
    <location>
        <begin position="468"/>
        <end position="492"/>
    </location>
</feature>
<gene>
    <name evidence="2" type="ORF">VFPBJ_11152</name>
</gene>
<dbReference type="Proteomes" id="UP000078240">
    <property type="component" value="Unassembled WGS sequence"/>
</dbReference>
<sequence>MATPWPEDQTWPTDYREHAAKLSTYLQKAMSSVESPTGPPIEPQKVKHAFFGALSLIITVQGLPNLAHIHEAVRNAQHETKTAAQNTIKAIGDIRDELQNANKISQQTITTIQDNANVALATGATTKEAVEIGKATYKMVKDMKPGATPSQSNMAQTYASIVARGGLAASMHNPVNHRPSPVQAQREIIVNIRDPVTITNVSAMSPRSLKAHVDRAIEQSGNEHINKIKVVSSNQLKSGDLSIKTVTSAETEALRHVVKYPDIPTEGYAPYKAGKQPRQIIPGLDPTPIQVKNIKFLTHKIQDSDISASLDDYLTGFFQNPNTVVQTAARFWHMESTAENLQKLLQKKTYTKQLINLLQNSHSQEGYFVTDIVTLFDAAEDAYRSPATMAQLTIDVSAQQPRTIEQCHIQTHKHGPIYYEGETIVFLGYRLVRLEKSDGIMAKLARVFLGQGHGLTVRDKSDYWPDTIGRPAKSSVETGLNDSGDSTKAEDSVTRPDAYITIGQELGFDVEVVG</sequence>
<reference evidence="2 3" key="1">
    <citation type="submission" date="2016-01" db="EMBL/GenBank/DDBJ databases">
        <title>Biosynthesis of antibiotic leucinostatins and their inhibition on Phytophthora in bio-control Purpureocillium lilacinum.</title>
        <authorList>
            <person name="Wang G."/>
            <person name="Liu Z."/>
            <person name="Lin R."/>
            <person name="Li E."/>
            <person name="Mao Z."/>
            <person name="Ling J."/>
            <person name="Yin W."/>
            <person name="Xie B."/>
        </authorList>
    </citation>
    <scope>NUCLEOTIDE SEQUENCE [LARGE SCALE GENOMIC DNA]</scope>
    <source>
        <strain evidence="2">PLBJ-1</strain>
    </source>
</reference>
<organism evidence="2 3">
    <name type="scientific">Purpureocillium lilacinum</name>
    <name type="common">Paecilomyces lilacinus</name>
    <dbReference type="NCBI Taxonomy" id="33203"/>
    <lineage>
        <taxon>Eukaryota</taxon>
        <taxon>Fungi</taxon>
        <taxon>Dikarya</taxon>
        <taxon>Ascomycota</taxon>
        <taxon>Pezizomycotina</taxon>
        <taxon>Sordariomycetes</taxon>
        <taxon>Hypocreomycetidae</taxon>
        <taxon>Hypocreales</taxon>
        <taxon>Ophiocordycipitaceae</taxon>
        <taxon>Purpureocillium</taxon>
    </lineage>
</organism>
<name>A0A179FK79_PURLI</name>
<feature type="compositionally biased region" description="Polar residues" evidence="1">
    <location>
        <begin position="475"/>
        <end position="484"/>
    </location>
</feature>
<protein>
    <submittedName>
        <fullName evidence="2">Uncharacterized protein</fullName>
    </submittedName>
</protein>
<dbReference type="AlphaFoldDB" id="A0A179FK79"/>